<keyword evidence="2" id="KW-1185">Reference proteome</keyword>
<dbReference type="Gene3D" id="1.10.357.10">
    <property type="entry name" value="Tetracycline Repressor, domain 2"/>
    <property type="match status" value="1"/>
</dbReference>
<comment type="caution">
    <text evidence="1">The sequence shown here is derived from an EMBL/GenBank/DDBJ whole genome shotgun (WGS) entry which is preliminary data.</text>
</comment>
<dbReference type="AlphaFoldDB" id="A0AAE3ALL0"/>
<protein>
    <submittedName>
        <fullName evidence="1">TetR/AcrR family transcriptional regulator</fullName>
    </submittedName>
</protein>
<sequence length="183" mass="20561">MARTPHITAEMLLEAGAAITLEKGADALNVRSVAAKLNCSVQPVFRNFGSMETFRRAVIEYLDGTYQSFIAQYLDKSDYLFTISLAHILLARDRRNLFGVLFLSNEYGSRTVPQIISSPWNREAIDCTAVQYGLTVKEAEAVYRDVRFYTFGIAEALYAGSLIAEEDELRQLLRGAIRKFCAK</sequence>
<dbReference type="InterPro" id="IPR009057">
    <property type="entry name" value="Homeodomain-like_sf"/>
</dbReference>
<accession>A0AAE3ALL0</accession>
<reference evidence="1" key="1">
    <citation type="submission" date="2021-10" db="EMBL/GenBank/DDBJ databases">
        <title>Anaerobic single-cell dispensing facilitates the cultivation of human gut bacteria.</title>
        <authorList>
            <person name="Afrizal A."/>
        </authorList>
    </citation>
    <scope>NUCLEOTIDE SEQUENCE</scope>
    <source>
        <strain evidence="1">CLA-AA-H250</strain>
    </source>
</reference>
<gene>
    <name evidence="1" type="ORF">LKD31_05335</name>
</gene>
<dbReference type="SUPFAM" id="SSF46689">
    <property type="entry name" value="Homeodomain-like"/>
    <property type="match status" value="1"/>
</dbReference>
<proteinExistence type="predicted"/>
<organism evidence="1 2">
    <name type="scientific">Hominenteromicrobium mulieris</name>
    <dbReference type="NCBI Taxonomy" id="2885357"/>
    <lineage>
        <taxon>Bacteria</taxon>
        <taxon>Bacillati</taxon>
        <taxon>Bacillota</taxon>
        <taxon>Clostridia</taxon>
        <taxon>Eubacteriales</taxon>
        <taxon>Oscillospiraceae</taxon>
        <taxon>Hominenteromicrobium</taxon>
    </lineage>
</organism>
<evidence type="ECO:0000313" key="2">
    <source>
        <dbReference type="Proteomes" id="UP001199424"/>
    </source>
</evidence>
<evidence type="ECO:0000313" key="1">
    <source>
        <dbReference type="EMBL" id="MCC2136434.1"/>
    </source>
</evidence>
<dbReference type="Proteomes" id="UP001199424">
    <property type="component" value="Unassembled WGS sequence"/>
</dbReference>
<name>A0AAE3ALL0_9FIRM</name>
<dbReference type="EMBL" id="JAJEQC010000004">
    <property type="protein sequence ID" value="MCC2136434.1"/>
    <property type="molecule type" value="Genomic_DNA"/>
</dbReference>
<dbReference type="RefSeq" id="WP_308448918.1">
    <property type="nucleotide sequence ID" value="NZ_JAJEQC010000004.1"/>
</dbReference>